<dbReference type="RefSeq" id="WP_172123799.1">
    <property type="nucleotide sequence ID" value="NZ_CP042652.1"/>
</dbReference>
<evidence type="ECO:0000313" key="1">
    <source>
        <dbReference type="EMBL" id="QKE27260.1"/>
    </source>
</evidence>
<reference evidence="1 2" key="1">
    <citation type="submission" date="2019-08" db="EMBL/GenBank/DDBJ databases">
        <title>Complete genome sequence of Arcobacter acticola.</title>
        <authorList>
            <person name="Miller W."/>
        </authorList>
    </citation>
    <scope>NUCLEOTIDE SEQUENCE [LARGE SCALE GENOMIC DNA]</scope>
    <source>
        <strain evidence="1 2">KCTC 52212</strain>
    </source>
</reference>
<protein>
    <submittedName>
        <fullName evidence="1">Uncharacterized protein</fullName>
    </submittedName>
</protein>
<keyword evidence="2" id="KW-1185">Reference proteome</keyword>
<dbReference type="AlphaFoldDB" id="A0A6M8EA02"/>
<sequence length="120" mass="13374">MFVCGYHFPADMGNDVSFDKVIEKVEKGAGDVSGKTVSLTNETKEGTILETLTVPAGTFAHTAFIDYYTQTECAEKNGFKMVYYTNKYQISEISKSVDGDVTKEICKKLDDMNLYRVKVA</sequence>
<organism evidence="1 2">
    <name type="scientific">Arcobacter acticola</name>
    <dbReference type="NCBI Taxonomy" id="1849015"/>
    <lineage>
        <taxon>Bacteria</taxon>
        <taxon>Pseudomonadati</taxon>
        <taxon>Campylobacterota</taxon>
        <taxon>Epsilonproteobacteria</taxon>
        <taxon>Campylobacterales</taxon>
        <taxon>Arcobacteraceae</taxon>
        <taxon>Arcobacter</taxon>
    </lineage>
</organism>
<accession>A0A6M8EA02</accession>
<dbReference type="EMBL" id="CP042652">
    <property type="protein sequence ID" value="QKE27260.1"/>
    <property type="molecule type" value="Genomic_DNA"/>
</dbReference>
<dbReference type="Proteomes" id="UP000503483">
    <property type="component" value="Chromosome"/>
</dbReference>
<dbReference type="KEGG" id="paco:AACT_0026"/>
<gene>
    <name evidence="1" type="ORF">AACT_0026</name>
</gene>
<evidence type="ECO:0000313" key="2">
    <source>
        <dbReference type="Proteomes" id="UP000503483"/>
    </source>
</evidence>
<proteinExistence type="predicted"/>
<name>A0A6M8EA02_9BACT</name>